<reference evidence="4" key="1">
    <citation type="submission" date="2020-05" db="EMBL/GenBank/DDBJ databases">
        <authorList>
            <person name="Chiriac C."/>
            <person name="Salcher M."/>
            <person name="Ghai R."/>
            <person name="Kavagutti S V."/>
        </authorList>
    </citation>
    <scope>NUCLEOTIDE SEQUENCE</scope>
</reference>
<accession>A0A6J6ATX9</accession>
<dbReference type="Pfam" id="PF09290">
    <property type="entry name" value="AcetDehyd-dimer"/>
    <property type="match status" value="1"/>
</dbReference>
<dbReference type="EMBL" id="CAEZSE010000003">
    <property type="protein sequence ID" value="CAB4529543.1"/>
    <property type="molecule type" value="Genomic_DNA"/>
</dbReference>
<dbReference type="CDD" id="cd23933">
    <property type="entry name" value="ALDH_C"/>
    <property type="match status" value="1"/>
</dbReference>
<name>A0A6J6ATX9_9ZZZZ</name>
<protein>
    <submittedName>
        <fullName evidence="4">Unannotated protein</fullName>
    </submittedName>
</protein>
<dbReference type="Pfam" id="PF01118">
    <property type="entry name" value="Semialdhyde_dh"/>
    <property type="match status" value="1"/>
</dbReference>
<dbReference type="SMART" id="SM00859">
    <property type="entry name" value="Semialdhyde_dh"/>
    <property type="match status" value="1"/>
</dbReference>
<dbReference type="GO" id="GO:0008774">
    <property type="term" value="F:acetaldehyde dehydrogenase (acetylating) activity"/>
    <property type="evidence" value="ECO:0007669"/>
    <property type="project" value="InterPro"/>
</dbReference>
<dbReference type="InterPro" id="IPR015426">
    <property type="entry name" value="Acetylaldehyde_DH_C"/>
</dbReference>
<dbReference type="HAMAP" id="MF_01657">
    <property type="entry name" value="Ac_ald_DH_ac"/>
    <property type="match status" value="1"/>
</dbReference>
<dbReference type="Gene3D" id="3.30.360.10">
    <property type="entry name" value="Dihydrodipicolinate Reductase, domain 2"/>
    <property type="match status" value="1"/>
</dbReference>
<dbReference type="Gene3D" id="3.40.50.720">
    <property type="entry name" value="NAD(P)-binding Rossmann-like Domain"/>
    <property type="match status" value="1"/>
</dbReference>
<evidence type="ECO:0000259" key="3">
    <source>
        <dbReference type="SMART" id="SM00859"/>
    </source>
</evidence>
<keyword evidence="2" id="KW-0520">NAD</keyword>
<dbReference type="InterPro" id="IPR000534">
    <property type="entry name" value="Semialdehyde_DH_NAD-bd"/>
</dbReference>
<dbReference type="GO" id="GO:0051287">
    <property type="term" value="F:NAD binding"/>
    <property type="evidence" value="ECO:0007669"/>
    <property type="project" value="InterPro"/>
</dbReference>
<sequence>MSNDKIKVAVIGTGNIGTDLCERLLKDPKFDVVAFVGRRSTSSGLTRMHGRVPNLLDSGIESLEPLWPYLDGVFDATSATAHAEHWAIVQKHKKWIIDLTPSRIGKPLVPVLIDKSPSMKISTDYVANYSMVTCGGQSSAALIYAITKHAKSVEEVEISSSIASLSAGPATRNNIDEYIDSTENMATLLTGCSAVKSILVLNPAEPPVMMRTTVHVRAANFDLVRILQESRDLVAKVKSYVPGYDLVVEPHVAGSGQISATVKVLGSGYYLPEYSGNLDIINAAAVETATQHVHLSRLNRERITT</sequence>
<feature type="domain" description="Semialdehyde dehydrogenase NAD-binding" evidence="3">
    <location>
        <begin position="7"/>
        <end position="124"/>
    </location>
</feature>
<dbReference type="SUPFAM" id="SSF55347">
    <property type="entry name" value="Glyceraldehyde-3-phosphate dehydrogenase-like, C-terminal domain"/>
    <property type="match status" value="1"/>
</dbReference>
<evidence type="ECO:0000313" key="4">
    <source>
        <dbReference type="EMBL" id="CAB4529543.1"/>
    </source>
</evidence>
<dbReference type="NCBIfam" id="NF006157">
    <property type="entry name" value="PRK08300.1"/>
    <property type="match status" value="1"/>
</dbReference>
<dbReference type="AlphaFoldDB" id="A0A6J6ATX9"/>
<evidence type="ECO:0000256" key="1">
    <source>
        <dbReference type="ARBA" id="ARBA00009244"/>
    </source>
</evidence>
<comment type="similarity">
    <text evidence="1">Belongs to the acetaldehyde dehydrogenase family.</text>
</comment>
<gene>
    <name evidence="4" type="ORF">UFOPK1353_00038</name>
</gene>
<proteinExistence type="inferred from homology"/>
<dbReference type="InterPro" id="IPR036291">
    <property type="entry name" value="NAD(P)-bd_dom_sf"/>
</dbReference>
<evidence type="ECO:0000256" key="2">
    <source>
        <dbReference type="ARBA" id="ARBA00023027"/>
    </source>
</evidence>
<dbReference type="SUPFAM" id="SSF51735">
    <property type="entry name" value="NAD(P)-binding Rossmann-fold domains"/>
    <property type="match status" value="1"/>
</dbReference>
<dbReference type="InterPro" id="IPR003361">
    <property type="entry name" value="Acetaldehyde_dehydrogenase"/>
</dbReference>
<organism evidence="4">
    <name type="scientific">freshwater metagenome</name>
    <dbReference type="NCBI Taxonomy" id="449393"/>
    <lineage>
        <taxon>unclassified sequences</taxon>
        <taxon>metagenomes</taxon>
        <taxon>ecological metagenomes</taxon>
    </lineage>
</organism>